<evidence type="ECO:0000313" key="2">
    <source>
        <dbReference type="Proteomes" id="UP000692954"/>
    </source>
</evidence>
<evidence type="ECO:0000313" key="1">
    <source>
        <dbReference type="EMBL" id="CAD8073335.1"/>
    </source>
</evidence>
<keyword evidence="2" id="KW-1185">Reference proteome</keyword>
<dbReference type="EMBL" id="CAJJDN010000030">
    <property type="protein sequence ID" value="CAD8073335.1"/>
    <property type="molecule type" value="Genomic_DNA"/>
</dbReference>
<name>A0A8S1M6N5_9CILI</name>
<gene>
    <name evidence="1" type="ORF">PSON_ATCC_30995.1.T0300263</name>
</gene>
<dbReference type="Proteomes" id="UP000692954">
    <property type="component" value="Unassembled WGS sequence"/>
</dbReference>
<reference evidence="1" key="1">
    <citation type="submission" date="2021-01" db="EMBL/GenBank/DDBJ databases">
        <authorList>
            <consortium name="Genoscope - CEA"/>
            <person name="William W."/>
        </authorList>
    </citation>
    <scope>NUCLEOTIDE SEQUENCE</scope>
</reference>
<organism evidence="1 2">
    <name type="scientific">Paramecium sonneborni</name>
    <dbReference type="NCBI Taxonomy" id="65129"/>
    <lineage>
        <taxon>Eukaryota</taxon>
        <taxon>Sar</taxon>
        <taxon>Alveolata</taxon>
        <taxon>Ciliophora</taxon>
        <taxon>Intramacronucleata</taxon>
        <taxon>Oligohymenophorea</taxon>
        <taxon>Peniculida</taxon>
        <taxon>Parameciidae</taxon>
        <taxon>Paramecium</taxon>
    </lineage>
</organism>
<comment type="caution">
    <text evidence="1">The sequence shown here is derived from an EMBL/GenBank/DDBJ whole genome shotgun (WGS) entry which is preliminary data.</text>
</comment>
<sequence length="65" mass="7644">MKCKISMTILESHKNKNQASFYYIQVIVIKLNDILPNLQKQNGNRKKREEIRTEERAINVGNVKN</sequence>
<proteinExistence type="predicted"/>
<accession>A0A8S1M6N5</accession>
<protein>
    <submittedName>
        <fullName evidence="1">Uncharacterized protein</fullName>
    </submittedName>
</protein>
<dbReference type="AlphaFoldDB" id="A0A8S1M6N5"/>